<name>A0A494Z778_9BACL</name>
<feature type="transmembrane region" description="Helical" evidence="5">
    <location>
        <begin position="123"/>
        <end position="142"/>
    </location>
</feature>
<dbReference type="GO" id="GO:0016020">
    <property type="term" value="C:membrane"/>
    <property type="evidence" value="ECO:0007669"/>
    <property type="project" value="UniProtKB-SubCell"/>
</dbReference>
<evidence type="ECO:0000313" key="8">
    <source>
        <dbReference type="Proteomes" id="UP000272238"/>
    </source>
</evidence>
<keyword evidence="3 5" id="KW-1133">Transmembrane helix</keyword>
<evidence type="ECO:0000259" key="6">
    <source>
        <dbReference type="Pfam" id="PF01794"/>
    </source>
</evidence>
<evidence type="ECO:0000256" key="2">
    <source>
        <dbReference type="ARBA" id="ARBA00022692"/>
    </source>
</evidence>
<reference evidence="7 8" key="1">
    <citation type="journal article" date="2016" name="Antonie Van Leeuwenhoek">
        <title>Lysinibacillus endophyticus sp. nov., an indole-3-acetic acid producing endophytic bacterium isolated from corn root (Zea mays cv. Xinken-5).</title>
        <authorList>
            <person name="Yu J."/>
            <person name="Guan X."/>
            <person name="Liu C."/>
            <person name="Xiang W."/>
            <person name="Yu Z."/>
            <person name="Liu X."/>
            <person name="Wang G."/>
        </authorList>
    </citation>
    <scope>NUCLEOTIDE SEQUENCE [LARGE SCALE GENOMIC DNA]</scope>
    <source>
        <strain evidence="7 8">DSM 100506</strain>
    </source>
</reference>
<comment type="caution">
    <text evidence="7">The sequence shown here is derived from an EMBL/GenBank/DDBJ whole genome shotgun (WGS) entry which is preliminary data.</text>
</comment>
<feature type="transmembrane region" description="Helical" evidence="5">
    <location>
        <begin position="12"/>
        <end position="29"/>
    </location>
</feature>
<evidence type="ECO:0000256" key="5">
    <source>
        <dbReference type="SAM" id="Phobius"/>
    </source>
</evidence>
<evidence type="ECO:0000256" key="3">
    <source>
        <dbReference type="ARBA" id="ARBA00022989"/>
    </source>
</evidence>
<accession>A0A494Z778</accession>
<comment type="subcellular location">
    <subcellularLocation>
        <location evidence="1">Membrane</location>
        <topology evidence="1">Multi-pass membrane protein</topology>
    </subcellularLocation>
</comment>
<dbReference type="Pfam" id="PF01794">
    <property type="entry name" value="Ferric_reduct"/>
    <property type="match status" value="1"/>
</dbReference>
<dbReference type="EMBL" id="RBZN01000008">
    <property type="protein sequence ID" value="RKQ18457.1"/>
    <property type="molecule type" value="Genomic_DNA"/>
</dbReference>
<evidence type="ECO:0000256" key="1">
    <source>
        <dbReference type="ARBA" id="ARBA00004141"/>
    </source>
</evidence>
<evidence type="ECO:0000256" key="4">
    <source>
        <dbReference type="ARBA" id="ARBA00023136"/>
    </source>
</evidence>
<dbReference type="RefSeq" id="WP_121213728.1">
    <property type="nucleotide sequence ID" value="NZ_RBZN01000008.1"/>
</dbReference>
<proteinExistence type="predicted"/>
<keyword evidence="8" id="KW-1185">Reference proteome</keyword>
<dbReference type="AlphaFoldDB" id="A0A494Z778"/>
<dbReference type="InterPro" id="IPR013130">
    <property type="entry name" value="Fe3_Rdtase_TM_dom"/>
</dbReference>
<keyword evidence="2 5" id="KW-0812">Transmembrane</keyword>
<gene>
    <name evidence="7" type="ORF">D8M03_05270</name>
</gene>
<evidence type="ECO:0000313" key="7">
    <source>
        <dbReference type="EMBL" id="RKQ18457.1"/>
    </source>
</evidence>
<sequence length="183" mass="21320">MFISNWEWIRLLGFLAYFNFTISIVFGLLRKSIIIKKNKNLVFQIHQVASWMGLFTLIGHMLLLILDKFEPFTIGELLIPFKADYETVFSTLGTIAFYLFLFVIFNSDLWIRKLGFSLWKKSHFLVFPAWIFSLLHGIFLGTDSERPMITVFYGISVCAVVLLLLLRAFSHQRLSTHREKGVS</sequence>
<protein>
    <recommendedName>
        <fullName evidence="6">Ferric oxidoreductase domain-containing protein</fullName>
    </recommendedName>
</protein>
<dbReference type="OrthoDB" id="6656329at2"/>
<feature type="transmembrane region" description="Helical" evidence="5">
    <location>
        <begin position="148"/>
        <end position="169"/>
    </location>
</feature>
<feature type="domain" description="Ferric oxidoreductase" evidence="6">
    <location>
        <begin position="12"/>
        <end position="133"/>
    </location>
</feature>
<keyword evidence="4 5" id="KW-0472">Membrane</keyword>
<organism evidence="7 8">
    <name type="scientific">Ureibacillus endophyticus</name>
    <dbReference type="NCBI Taxonomy" id="1978490"/>
    <lineage>
        <taxon>Bacteria</taxon>
        <taxon>Bacillati</taxon>
        <taxon>Bacillota</taxon>
        <taxon>Bacilli</taxon>
        <taxon>Bacillales</taxon>
        <taxon>Caryophanaceae</taxon>
        <taxon>Ureibacillus</taxon>
    </lineage>
</organism>
<feature type="transmembrane region" description="Helical" evidence="5">
    <location>
        <begin position="88"/>
        <end position="111"/>
    </location>
</feature>
<feature type="transmembrane region" description="Helical" evidence="5">
    <location>
        <begin position="41"/>
        <end position="66"/>
    </location>
</feature>
<dbReference type="Proteomes" id="UP000272238">
    <property type="component" value="Unassembled WGS sequence"/>
</dbReference>